<proteinExistence type="predicted"/>
<protein>
    <submittedName>
        <fullName evidence="1">Uncharacterized protein</fullName>
    </submittedName>
</protein>
<evidence type="ECO:0000313" key="1">
    <source>
        <dbReference type="EMBL" id="CCM07170.1"/>
    </source>
</evidence>
<gene>
    <name evidence="1" type="ORF">FIBRA_09509</name>
</gene>
<dbReference type="EMBL" id="HE797680">
    <property type="protein sequence ID" value="CCM07170.1"/>
    <property type="molecule type" value="Genomic_DNA"/>
</dbReference>
<evidence type="ECO:0000313" key="2">
    <source>
        <dbReference type="Proteomes" id="UP000006352"/>
    </source>
</evidence>
<dbReference type="HOGENOM" id="CLU_3426898_0_0_1"/>
<sequence>MTEDQEFHLRLLLTKELDLVG</sequence>
<keyword evidence="2" id="KW-1185">Reference proteome</keyword>
<dbReference type="InParanoid" id="J7RW84"/>
<dbReference type="AlphaFoldDB" id="J7RW84"/>
<dbReference type="Proteomes" id="UP000006352">
    <property type="component" value="Unassembled WGS sequence"/>
</dbReference>
<accession>J7RW84</accession>
<organism evidence="1 2">
    <name type="scientific">Fibroporia radiculosa</name>
    <dbReference type="NCBI Taxonomy" id="599839"/>
    <lineage>
        <taxon>Eukaryota</taxon>
        <taxon>Fungi</taxon>
        <taxon>Dikarya</taxon>
        <taxon>Basidiomycota</taxon>
        <taxon>Agaricomycotina</taxon>
        <taxon>Agaricomycetes</taxon>
        <taxon>Polyporales</taxon>
        <taxon>Fibroporiaceae</taxon>
        <taxon>Fibroporia</taxon>
    </lineage>
</organism>
<reference evidence="1 2" key="1">
    <citation type="journal article" date="2012" name="Appl. Environ. Microbiol.">
        <title>Short-read sequencing for genomic analysis of the brown rot fungus Fibroporia radiculosa.</title>
        <authorList>
            <person name="Tang J.D."/>
            <person name="Perkins A.D."/>
            <person name="Sonstegard T.S."/>
            <person name="Schroeder S.G."/>
            <person name="Burgess S.C."/>
            <person name="Diehl S.V."/>
        </authorList>
    </citation>
    <scope>NUCLEOTIDE SEQUENCE [LARGE SCALE GENOMIC DNA]</scope>
    <source>
        <strain evidence="1 2">TFFH 294</strain>
    </source>
</reference>
<name>J7RW84_9APHY</name>